<evidence type="ECO:0000313" key="3">
    <source>
        <dbReference type="Proteomes" id="UP001595896"/>
    </source>
</evidence>
<accession>A0ABV9NQ52</accession>
<comment type="caution">
    <text evidence="2">The sequence shown here is derived from an EMBL/GenBank/DDBJ whole genome shotgun (WGS) entry which is preliminary data.</text>
</comment>
<dbReference type="EMBL" id="JBHSGK010000003">
    <property type="protein sequence ID" value="MFC4735538.1"/>
    <property type="molecule type" value="Genomic_DNA"/>
</dbReference>
<proteinExistence type="predicted"/>
<dbReference type="RefSeq" id="WP_377908163.1">
    <property type="nucleotide sequence ID" value="NZ_JBHSGK010000003.1"/>
</dbReference>
<keyword evidence="1" id="KW-0472">Membrane</keyword>
<name>A0ABV9NQ52_9BACI</name>
<protein>
    <submittedName>
        <fullName evidence="2">Uncharacterized protein</fullName>
    </submittedName>
</protein>
<sequence>MFHEPLSTGSWLLVVTVTAAVVCFSIWKGLQLNRYVAAGSVVIAAALIPLVSILELMTYSYPAPELPQLVERLMQAEPLAGTVLLLHLYVFLVPVYLILKTKH</sequence>
<dbReference type="Proteomes" id="UP001595896">
    <property type="component" value="Unassembled WGS sequence"/>
</dbReference>
<feature type="transmembrane region" description="Helical" evidence="1">
    <location>
        <begin position="34"/>
        <end position="59"/>
    </location>
</feature>
<evidence type="ECO:0000313" key="2">
    <source>
        <dbReference type="EMBL" id="MFC4735538.1"/>
    </source>
</evidence>
<keyword evidence="1" id="KW-1133">Transmembrane helix</keyword>
<feature type="transmembrane region" description="Helical" evidence="1">
    <location>
        <begin position="79"/>
        <end position="99"/>
    </location>
</feature>
<reference evidence="3" key="1">
    <citation type="journal article" date="2019" name="Int. J. Syst. Evol. Microbiol.">
        <title>The Global Catalogue of Microorganisms (GCM) 10K type strain sequencing project: providing services to taxonomists for standard genome sequencing and annotation.</title>
        <authorList>
            <consortium name="The Broad Institute Genomics Platform"/>
            <consortium name="The Broad Institute Genome Sequencing Center for Infectious Disease"/>
            <person name="Wu L."/>
            <person name="Ma J."/>
        </authorList>
    </citation>
    <scope>NUCLEOTIDE SEQUENCE [LARGE SCALE GENOMIC DNA]</scope>
    <source>
        <strain evidence="3">JCM 12165</strain>
    </source>
</reference>
<keyword evidence="3" id="KW-1185">Reference proteome</keyword>
<organism evidence="2 3">
    <name type="scientific">Bacillus daqingensis</name>
    <dbReference type="NCBI Taxonomy" id="872396"/>
    <lineage>
        <taxon>Bacteria</taxon>
        <taxon>Bacillati</taxon>
        <taxon>Bacillota</taxon>
        <taxon>Bacilli</taxon>
        <taxon>Bacillales</taxon>
        <taxon>Bacillaceae</taxon>
        <taxon>Bacillus</taxon>
    </lineage>
</organism>
<gene>
    <name evidence="2" type="ORF">ACFO4L_02970</name>
</gene>
<keyword evidence="1" id="KW-0812">Transmembrane</keyword>
<feature type="transmembrane region" description="Helical" evidence="1">
    <location>
        <begin position="6"/>
        <end position="27"/>
    </location>
</feature>
<evidence type="ECO:0000256" key="1">
    <source>
        <dbReference type="SAM" id="Phobius"/>
    </source>
</evidence>